<reference evidence="1" key="1">
    <citation type="journal article" date="2014" name="Front. Microbiol.">
        <title>High frequency of phylogenetically diverse reductive dehalogenase-homologous genes in deep subseafloor sedimentary metagenomes.</title>
        <authorList>
            <person name="Kawai M."/>
            <person name="Futagami T."/>
            <person name="Toyoda A."/>
            <person name="Takaki Y."/>
            <person name="Nishi S."/>
            <person name="Hori S."/>
            <person name="Arai W."/>
            <person name="Tsubouchi T."/>
            <person name="Morono Y."/>
            <person name="Uchiyama I."/>
            <person name="Ito T."/>
            <person name="Fujiyama A."/>
            <person name="Inagaki F."/>
            <person name="Takami H."/>
        </authorList>
    </citation>
    <scope>NUCLEOTIDE SEQUENCE</scope>
    <source>
        <strain evidence="1">Expedition CK06-06</strain>
    </source>
</reference>
<dbReference type="EMBL" id="BARW01037976">
    <property type="protein sequence ID" value="GAJ19529.1"/>
    <property type="molecule type" value="Genomic_DNA"/>
</dbReference>
<feature type="non-terminal residue" evidence="1">
    <location>
        <position position="1"/>
    </location>
</feature>
<accession>X1UPX2</accession>
<feature type="non-terminal residue" evidence="1">
    <location>
        <position position="183"/>
    </location>
</feature>
<organism evidence="1">
    <name type="scientific">marine sediment metagenome</name>
    <dbReference type="NCBI Taxonomy" id="412755"/>
    <lineage>
        <taxon>unclassified sequences</taxon>
        <taxon>metagenomes</taxon>
        <taxon>ecological metagenomes</taxon>
    </lineage>
</organism>
<sequence>LSALAYAADISGTDIGTLEKGLKGLTKVMDDASMGIGEGMEAFKLLDIAVMDSEGKLRSTVDVLKEAATKISAIEDPTKQAALAMDLFGARAGPQLLPLLKAGEEGIEELMNKAKELGIVVSTEAAVFNTIAVKAPVTAAPATVAILPIFPIFSEKLVTFLPDLSNSPFNFEPSPKILTHISA</sequence>
<evidence type="ECO:0000313" key="1">
    <source>
        <dbReference type="EMBL" id="GAJ19529.1"/>
    </source>
</evidence>
<evidence type="ECO:0008006" key="2">
    <source>
        <dbReference type="Google" id="ProtNLM"/>
    </source>
</evidence>
<proteinExistence type="predicted"/>
<protein>
    <recommendedName>
        <fullName evidence="2">Phage tail tape measure protein domain-containing protein</fullName>
    </recommendedName>
</protein>
<dbReference type="AlphaFoldDB" id="X1UPX2"/>
<name>X1UPX2_9ZZZZ</name>
<gene>
    <name evidence="1" type="ORF">S12H4_58459</name>
</gene>
<comment type="caution">
    <text evidence="1">The sequence shown here is derived from an EMBL/GenBank/DDBJ whole genome shotgun (WGS) entry which is preliminary data.</text>
</comment>